<dbReference type="GeneID" id="9943274"/>
<dbReference type="CTD" id="9943274"/>
<name>A0A1S0TZ97_LOALO</name>
<dbReference type="EMBL" id="JH712126">
    <property type="protein sequence ID" value="EFO22621.1"/>
    <property type="molecule type" value="Genomic_DNA"/>
</dbReference>
<reference evidence="1" key="1">
    <citation type="submission" date="2012-04" db="EMBL/GenBank/DDBJ databases">
        <title>The Genome Sequence of Loa loa.</title>
        <authorList>
            <consortium name="The Broad Institute Genome Sequencing Platform"/>
            <consortium name="Broad Institute Genome Sequencing Center for Infectious Disease"/>
            <person name="Nutman T.B."/>
            <person name="Fink D.L."/>
            <person name="Russ C."/>
            <person name="Young S."/>
            <person name="Zeng Q."/>
            <person name="Gargeya S."/>
            <person name="Alvarado L."/>
            <person name="Berlin A."/>
            <person name="Chapman S.B."/>
            <person name="Chen Z."/>
            <person name="Freedman E."/>
            <person name="Gellesch M."/>
            <person name="Goldberg J."/>
            <person name="Griggs A."/>
            <person name="Gujja S."/>
            <person name="Heilman E.R."/>
            <person name="Heiman D."/>
            <person name="Howarth C."/>
            <person name="Mehta T."/>
            <person name="Neiman D."/>
            <person name="Pearson M."/>
            <person name="Roberts A."/>
            <person name="Saif S."/>
            <person name="Shea T."/>
            <person name="Shenoy N."/>
            <person name="Sisk P."/>
            <person name="Stolte C."/>
            <person name="Sykes S."/>
            <person name="White J."/>
            <person name="Yandava C."/>
            <person name="Haas B."/>
            <person name="Henn M.R."/>
            <person name="Nusbaum C."/>
            <person name="Birren B."/>
        </authorList>
    </citation>
    <scope>NUCLEOTIDE SEQUENCE [LARGE SCALE GENOMIC DNA]</scope>
</reference>
<proteinExistence type="predicted"/>
<protein>
    <submittedName>
        <fullName evidence="1">Uncharacterized protein</fullName>
    </submittedName>
</protein>
<dbReference type="AlphaFoldDB" id="A0A1S0TZ97"/>
<accession>A0A1S0TZ97</accession>
<dbReference type="KEGG" id="loa:LOAG_05863"/>
<dbReference type="RefSeq" id="XP_003141448.1">
    <property type="nucleotide sequence ID" value="XM_003141400.1"/>
</dbReference>
<evidence type="ECO:0000313" key="1">
    <source>
        <dbReference type="EMBL" id="EFO22621.1"/>
    </source>
</evidence>
<organism evidence="1">
    <name type="scientific">Loa loa</name>
    <name type="common">Eye worm</name>
    <name type="synonym">Filaria loa</name>
    <dbReference type="NCBI Taxonomy" id="7209"/>
    <lineage>
        <taxon>Eukaryota</taxon>
        <taxon>Metazoa</taxon>
        <taxon>Ecdysozoa</taxon>
        <taxon>Nematoda</taxon>
        <taxon>Chromadorea</taxon>
        <taxon>Rhabditida</taxon>
        <taxon>Spirurina</taxon>
        <taxon>Spiruromorpha</taxon>
        <taxon>Filarioidea</taxon>
        <taxon>Onchocercidae</taxon>
        <taxon>Loa</taxon>
    </lineage>
</organism>
<gene>
    <name evidence="1" type="ORF">LOAG_05863</name>
</gene>
<sequence length="116" mass="13517">MRPIVELDEMDIICKIFERYTARVLGKGIAIRIFGIIKCKQLILKAYNSPVYRCRLKNEFNNNSESYGTQELHSKYRAEQSQFANFYIAIILRCLSVIGDSRELKLPNISAVFQMF</sequence>
<dbReference type="InParanoid" id="A0A1S0TZ97"/>